<comment type="subcellular location">
    <subcellularLocation>
        <location evidence="1">Membrane</location>
    </subcellularLocation>
</comment>
<dbReference type="Proteomes" id="UP000292372">
    <property type="component" value="Unassembled WGS sequence"/>
</dbReference>
<comment type="caution">
    <text evidence="9">The sequence shown here is derived from an EMBL/GenBank/DDBJ whole genome shotgun (WGS) entry which is preliminary data.</text>
</comment>
<dbReference type="InterPro" id="IPR001901">
    <property type="entry name" value="Translocase_SecE/Sec61-g"/>
</dbReference>
<comment type="function">
    <text evidence="8">Essential subunit of the Sec protein translocation channel SecYEG. Clamps together the 2 halves of SecY. May contact the channel plug during translocation.</text>
</comment>
<organism evidence="9 10">
    <name type="scientific">Hyunsoonleella pacifica</name>
    <dbReference type="NCBI Taxonomy" id="1080224"/>
    <lineage>
        <taxon>Bacteria</taxon>
        <taxon>Pseudomonadati</taxon>
        <taxon>Bacteroidota</taxon>
        <taxon>Flavobacteriia</taxon>
        <taxon>Flavobacteriales</taxon>
        <taxon>Flavobacteriaceae</taxon>
    </lineage>
</organism>
<comment type="similarity">
    <text evidence="8">Belongs to the SecE/SEC61-gamma family.</text>
</comment>
<dbReference type="HAMAP" id="MF_00422">
    <property type="entry name" value="SecE"/>
    <property type="match status" value="1"/>
</dbReference>
<dbReference type="Pfam" id="PF00584">
    <property type="entry name" value="SecE"/>
    <property type="match status" value="1"/>
</dbReference>
<dbReference type="InterPro" id="IPR005807">
    <property type="entry name" value="SecE_bac"/>
</dbReference>
<gene>
    <name evidence="8 9" type="primary">secE</name>
    <name evidence="9" type="ORF">EYD46_15820</name>
</gene>
<comment type="caution">
    <text evidence="8">Lacks conserved residue(s) required for the propagation of feature annotation.</text>
</comment>
<dbReference type="GO" id="GO:0008320">
    <property type="term" value="F:protein transmembrane transporter activity"/>
    <property type="evidence" value="ECO:0007669"/>
    <property type="project" value="UniProtKB-UniRule"/>
</dbReference>
<evidence type="ECO:0000256" key="6">
    <source>
        <dbReference type="ARBA" id="ARBA00023010"/>
    </source>
</evidence>
<proteinExistence type="inferred from homology"/>
<feature type="transmembrane region" description="Helical" evidence="8">
    <location>
        <begin position="30"/>
        <end position="52"/>
    </location>
</feature>
<keyword evidence="6 8" id="KW-0811">Translocation</keyword>
<keyword evidence="7 8" id="KW-0472">Membrane</keyword>
<dbReference type="Gene3D" id="1.20.5.1030">
    <property type="entry name" value="Preprotein translocase secy subunit"/>
    <property type="match status" value="1"/>
</dbReference>
<dbReference type="AlphaFoldDB" id="A0A4V2JAR5"/>
<dbReference type="OrthoDB" id="9810735at2"/>
<dbReference type="GO" id="GO:0005886">
    <property type="term" value="C:plasma membrane"/>
    <property type="evidence" value="ECO:0007669"/>
    <property type="project" value="UniProtKB-UniRule"/>
</dbReference>
<keyword evidence="2 8" id="KW-0813">Transport</keyword>
<evidence type="ECO:0000256" key="8">
    <source>
        <dbReference type="HAMAP-Rule" id="MF_00422"/>
    </source>
</evidence>
<evidence type="ECO:0000256" key="2">
    <source>
        <dbReference type="ARBA" id="ARBA00022448"/>
    </source>
</evidence>
<keyword evidence="5 8" id="KW-1133">Transmembrane helix</keyword>
<evidence type="ECO:0000256" key="4">
    <source>
        <dbReference type="ARBA" id="ARBA00022927"/>
    </source>
</evidence>
<dbReference type="EMBL" id="SIRS01000006">
    <property type="protein sequence ID" value="TBN13950.1"/>
    <property type="molecule type" value="Genomic_DNA"/>
</dbReference>
<dbReference type="GO" id="GO:0065002">
    <property type="term" value="P:intracellular protein transmembrane transport"/>
    <property type="evidence" value="ECO:0007669"/>
    <property type="project" value="UniProtKB-UniRule"/>
</dbReference>
<keyword evidence="10" id="KW-1185">Reference proteome</keyword>
<evidence type="ECO:0000256" key="3">
    <source>
        <dbReference type="ARBA" id="ARBA00022692"/>
    </source>
</evidence>
<evidence type="ECO:0000313" key="9">
    <source>
        <dbReference type="EMBL" id="TBN13950.1"/>
    </source>
</evidence>
<evidence type="ECO:0000256" key="5">
    <source>
        <dbReference type="ARBA" id="ARBA00022989"/>
    </source>
</evidence>
<keyword evidence="4 8" id="KW-0653">Protein transport</keyword>
<evidence type="ECO:0000313" key="10">
    <source>
        <dbReference type="Proteomes" id="UP000292372"/>
    </source>
</evidence>
<dbReference type="NCBIfam" id="TIGR00964">
    <property type="entry name" value="secE_bact"/>
    <property type="match status" value="1"/>
</dbReference>
<keyword evidence="3 8" id="KW-0812">Transmembrane</keyword>
<dbReference type="GO" id="GO:0006605">
    <property type="term" value="P:protein targeting"/>
    <property type="evidence" value="ECO:0007669"/>
    <property type="project" value="UniProtKB-UniRule"/>
</dbReference>
<evidence type="ECO:0000256" key="7">
    <source>
        <dbReference type="ARBA" id="ARBA00023136"/>
    </source>
</evidence>
<dbReference type="InterPro" id="IPR038379">
    <property type="entry name" value="SecE_sf"/>
</dbReference>
<dbReference type="GO" id="GO:0043952">
    <property type="term" value="P:protein transport by the Sec complex"/>
    <property type="evidence" value="ECO:0007669"/>
    <property type="project" value="UniProtKB-UniRule"/>
</dbReference>
<accession>A0A4V2JAR5</accession>
<dbReference type="GO" id="GO:0009306">
    <property type="term" value="P:protein secretion"/>
    <property type="evidence" value="ECO:0007669"/>
    <property type="project" value="UniProtKB-UniRule"/>
</dbReference>
<keyword evidence="8" id="KW-1003">Cell membrane</keyword>
<feature type="transmembrane region" description="Helical" evidence="8">
    <location>
        <begin position="73"/>
        <end position="94"/>
    </location>
</feature>
<evidence type="ECO:0000256" key="1">
    <source>
        <dbReference type="ARBA" id="ARBA00004370"/>
    </source>
</evidence>
<name>A0A4V2JAR5_9FLAO</name>
<comment type="subunit">
    <text evidence="8">Component of the Sec protein translocase complex. Heterotrimer consisting of SecY, SecE and SecG subunits. The heterotrimers can form oligomers, although 1 heterotrimer is thought to be able to translocate proteins. Interacts with the ribosome. Interacts with SecDF, and other proteins may be involved. Interacts with SecA.</text>
</comment>
<sequence>MAGIVTYVKESFDELKNNVSWPSWAEAQSLTVLVAMFSIIFSLVIWGLDIYFSELITGDLFKMSTYEEYIGKGFFGVLRIVWFVVLTGAIFYGLSSFLNKNKK</sequence>
<protein>
    <recommendedName>
        <fullName evidence="8">Protein translocase subunit SecE</fullName>
    </recommendedName>
</protein>
<reference evidence="9 10" key="1">
    <citation type="journal article" date="2015" name="Int. J. Syst. Evol. Microbiol.">
        <title>Hyunsoonleella pacifica sp. nov., isolated from seawater of South Pacific Gyre.</title>
        <authorList>
            <person name="Gao X."/>
            <person name="Zhang Z."/>
            <person name="Dai X."/>
            <person name="Zhang X.H."/>
        </authorList>
    </citation>
    <scope>NUCLEOTIDE SEQUENCE [LARGE SCALE GENOMIC DNA]</scope>
    <source>
        <strain evidence="9 10">SW033</strain>
    </source>
</reference>